<dbReference type="PANTHER" id="PTHR33545">
    <property type="entry name" value="UPF0750 MEMBRANE PROTEIN YITT-RELATED"/>
    <property type="match status" value="1"/>
</dbReference>
<dbReference type="AlphaFoldDB" id="A0A090ZIQ9"/>
<evidence type="ECO:0000313" key="8">
    <source>
        <dbReference type="EMBL" id="MUG26453.1"/>
    </source>
</evidence>
<evidence type="ECO:0000313" key="10">
    <source>
        <dbReference type="Proteomes" id="UP000442469"/>
    </source>
</evidence>
<comment type="subcellular location">
    <subcellularLocation>
        <location evidence="1">Cell membrane</location>
        <topology evidence="1">Multi-pass membrane protein</topology>
    </subcellularLocation>
</comment>
<feature type="transmembrane region" description="Helical" evidence="6">
    <location>
        <begin position="162"/>
        <end position="179"/>
    </location>
</feature>
<evidence type="ECO:0000256" key="1">
    <source>
        <dbReference type="ARBA" id="ARBA00004651"/>
    </source>
</evidence>
<evidence type="ECO:0000313" key="9">
    <source>
        <dbReference type="Proteomes" id="UP000029278"/>
    </source>
</evidence>
<keyword evidence="3 6" id="KW-0812">Transmembrane</keyword>
<dbReference type="InterPro" id="IPR003740">
    <property type="entry name" value="YitT"/>
</dbReference>
<dbReference type="EMBL" id="JMQA01000018">
    <property type="protein sequence ID" value="KFN10308.1"/>
    <property type="molecule type" value="Genomic_DNA"/>
</dbReference>
<dbReference type="Proteomes" id="UP000442469">
    <property type="component" value="Unassembled WGS sequence"/>
</dbReference>
<dbReference type="GO" id="GO:0005886">
    <property type="term" value="C:plasma membrane"/>
    <property type="evidence" value="ECO:0007669"/>
    <property type="project" value="UniProtKB-SubCell"/>
</dbReference>
<gene>
    <name evidence="7" type="ORF">DJ90_767</name>
    <name evidence="8" type="ORF">GNQ08_29345</name>
</gene>
<sequence length="278" mass="30714">MKQKGSVGSPMNIVRHQSHAAIRCLGVIAGALLASIGLELFLMPHGIVVGGMTGLSALFAFKTEMRLGLFLFLFNVPFLLLQRNRIDFTFGIFTVLGLLVFSLGTVILHPYPSLTGEQLPAALLGGLSLGMGIGLALRFGGALDTAEQAAEFMRFGIISPEWIILIFNCTILIAAGFHFGFNQAIYSVIAYILAFEAVKIPVQGFRFTYTVLIQTRNYREIQADLQRYLNLSAAFRTFSADNGEEHGILECECNRLELFRLRAIVRDHDADGKITFRF</sequence>
<accession>A0A090ZIQ9</accession>
<dbReference type="RefSeq" id="WP_051985263.1">
    <property type="nucleotide sequence ID" value="NZ_BGML01000011.1"/>
</dbReference>
<dbReference type="EMBL" id="WNZZ01000044">
    <property type="protein sequence ID" value="MUG26453.1"/>
    <property type="molecule type" value="Genomic_DNA"/>
</dbReference>
<evidence type="ECO:0000256" key="3">
    <source>
        <dbReference type="ARBA" id="ARBA00022692"/>
    </source>
</evidence>
<keyword evidence="4 6" id="KW-1133">Transmembrane helix</keyword>
<dbReference type="Pfam" id="PF02588">
    <property type="entry name" value="YitT_membrane"/>
    <property type="match status" value="1"/>
</dbReference>
<reference evidence="8 10" key="2">
    <citation type="submission" date="2019-11" db="EMBL/GenBank/DDBJ databases">
        <title>Draft genome sequences of five Paenibacillus species of dairy origin.</title>
        <authorList>
            <person name="Olajide A.M."/>
            <person name="Chen S."/>
            <person name="Lapointe G."/>
        </authorList>
    </citation>
    <scope>NUCLEOTIDE SEQUENCE [LARGE SCALE GENOMIC DNA]</scope>
    <source>
        <strain evidence="8 10">3CT49</strain>
    </source>
</reference>
<dbReference type="STRING" id="44252.DJ90_767"/>
<dbReference type="PATRIC" id="fig|44252.3.peg.1228"/>
<reference evidence="7 9" key="1">
    <citation type="submission" date="2014-04" db="EMBL/GenBank/DDBJ databases">
        <authorList>
            <person name="Bishop-Lilly K.A."/>
            <person name="Broomall S.M."/>
            <person name="Chain P.S."/>
            <person name="Chertkov O."/>
            <person name="Coyne S.R."/>
            <person name="Daligault H.E."/>
            <person name="Davenport K.W."/>
            <person name="Erkkila T."/>
            <person name="Frey K.G."/>
            <person name="Gibbons H.S."/>
            <person name="Gu W."/>
            <person name="Jaissle J."/>
            <person name="Johnson S.L."/>
            <person name="Koroleva G.I."/>
            <person name="Ladner J.T."/>
            <person name="Lo C.-C."/>
            <person name="Minogue T.D."/>
            <person name="Munk C."/>
            <person name="Palacios G.F."/>
            <person name="Redden C.L."/>
            <person name="Rosenzweig C.N."/>
            <person name="Scholz M.B."/>
            <person name="Teshima H."/>
            <person name="Xu Y."/>
        </authorList>
    </citation>
    <scope>NUCLEOTIDE SEQUENCE [LARGE SCALE GENOMIC DNA]</scope>
    <source>
        <strain evidence="7 9">8244</strain>
    </source>
</reference>
<keyword evidence="5 6" id="KW-0472">Membrane</keyword>
<evidence type="ECO:0000313" key="7">
    <source>
        <dbReference type="EMBL" id="KFN10308.1"/>
    </source>
</evidence>
<evidence type="ECO:0000256" key="4">
    <source>
        <dbReference type="ARBA" id="ARBA00022989"/>
    </source>
</evidence>
<feature type="transmembrane region" description="Helical" evidence="6">
    <location>
        <begin position="185"/>
        <end position="202"/>
    </location>
</feature>
<dbReference type="HOGENOM" id="CLU_063199_1_0_9"/>
<organism evidence="7 9">
    <name type="scientific">Paenibacillus macerans</name>
    <name type="common">Bacillus macerans</name>
    <dbReference type="NCBI Taxonomy" id="44252"/>
    <lineage>
        <taxon>Bacteria</taxon>
        <taxon>Bacillati</taxon>
        <taxon>Bacillota</taxon>
        <taxon>Bacilli</taxon>
        <taxon>Bacillales</taxon>
        <taxon>Paenibacillaceae</taxon>
        <taxon>Paenibacillus</taxon>
    </lineage>
</organism>
<dbReference type="PANTHER" id="PTHR33545:SF3">
    <property type="entry name" value="UPF0750 MEMBRANE PROTEIN YQFU"/>
    <property type="match status" value="1"/>
</dbReference>
<comment type="caution">
    <text evidence="7">The sequence shown here is derived from an EMBL/GenBank/DDBJ whole genome shotgun (WGS) entry which is preliminary data.</text>
</comment>
<feature type="transmembrane region" description="Helical" evidence="6">
    <location>
        <begin position="20"/>
        <end position="43"/>
    </location>
</feature>
<name>A0A090ZIQ9_PAEMA</name>
<dbReference type="InterPro" id="IPR051461">
    <property type="entry name" value="UPF0750_membrane"/>
</dbReference>
<feature type="transmembrane region" description="Helical" evidence="6">
    <location>
        <begin position="121"/>
        <end position="141"/>
    </location>
</feature>
<dbReference type="GeneID" id="77011525"/>
<evidence type="ECO:0000256" key="2">
    <source>
        <dbReference type="ARBA" id="ARBA00022475"/>
    </source>
</evidence>
<keyword evidence="9" id="KW-1185">Reference proteome</keyword>
<keyword evidence="2" id="KW-1003">Cell membrane</keyword>
<dbReference type="OrthoDB" id="9779786at2"/>
<dbReference type="Proteomes" id="UP000029278">
    <property type="component" value="Unassembled WGS sequence"/>
</dbReference>
<proteinExistence type="predicted"/>
<feature type="transmembrane region" description="Helical" evidence="6">
    <location>
        <begin position="88"/>
        <end position="109"/>
    </location>
</feature>
<protein>
    <recommendedName>
        <fullName evidence="11">DUF2179 domain-containing protein</fullName>
    </recommendedName>
</protein>
<evidence type="ECO:0008006" key="11">
    <source>
        <dbReference type="Google" id="ProtNLM"/>
    </source>
</evidence>
<evidence type="ECO:0000256" key="6">
    <source>
        <dbReference type="SAM" id="Phobius"/>
    </source>
</evidence>
<evidence type="ECO:0000256" key="5">
    <source>
        <dbReference type="ARBA" id="ARBA00023136"/>
    </source>
</evidence>
<feature type="transmembrane region" description="Helical" evidence="6">
    <location>
        <begin position="63"/>
        <end position="81"/>
    </location>
</feature>